<dbReference type="Proteomes" id="UP001293254">
    <property type="component" value="Unassembled WGS sequence"/>
</dbReference>
<name>A0AAE2CAH4_9LAMI</name>
<reference evidence="1" key="1">
    <citation type="submission" date="2020-06" db="EMBL/GenBank/DDBJ databases">
        <authorList>
            <person name="Li T."/>
            <person name="Hu X."/>
            <person name="Zhang T."/>
            <person name="Song X."/>
            <person name="Zhang H."/>
            <person name="Dai N."/>
            <person name="Sheng W."/>
            <person name="Hou X."/>
            <person name="Wei L."/>
        </authorList>
    </citation>
    <scope>NUCLEOTIDE SEQUENCE</scope>
    <source>
        <strain evidence="1">3651</strain>
        <tissue evidence="1">Leaf</tissue>
    </source>
</reference>
<evidence type="ECO:0000313" key="2">
    <source>
        <dbReference type="Proteomes" id="UP001293254"/>
    </source>
</evidence>
<protein>
    <recommendedName>
        <fullName evidence="3">Retrotransposon gag domain-containing protein</fullName>
    </recommendedName>
</protein>
<reference evidence="1" key="2">
    <citation type="journal article" date="2024" name="Plant">
        <title>Genomic evolution and insights into agronomic trait innovations of Sesamum species.</title>
        <authorList>
            <person name="Miao H."/>
            <person name="Wang L."/>
            <person name="Qu L."/>
            <person name="Liu H."/>
            <person name="Sun Y."/>
            <person name="Le M."/>
            <person name="Wang Q."/>
            <person name="Wei S."/>
            <person name="Zheng Y."/>
            <person name="Lin W."/>
            <person name="Duan Y."/>
            <person name="Cao H."/>
            <person name="Xiong S."/>
            <person name="Wang X."/>
            <person name="Wei L."/>
            <person name="Li C."/>
            <person name="Ma Q."/>
            <person name="Ju M."/>
            <person name="Zhao R."/>
            <person name="Li G."/>
            <person name="Mu C."/>
            <person name="Tian Q."/>
            <person name="Mei H."/>
            <person name="Zhang T."/>
            <person name="Gao T."/>
            <person name="Zhang H."/>
        </authorList>
    </citation>
    <scope>NUCLEOTIDE SEQUENCE</scope>
    <source>
        <strain evidence="1">3651</strain>
    </source>
</reference>
<keyword evidence="2" id="KW-1185">Reference proteome</keyword>
<organism evidence="1 2">
    <name type="scientific">Sesamum alatum</name>
    <dbReference type="NCBI Taxonomy" id="300844"/>
    <lineage>
        <taxon>Eukaryota</taxon>
        <taxon>Viridiplantae</taxon>
        <taxon>Streptophyta</taxon>
        <taxon>Embryophyta</taxon>
        <taxon>Tracheophyta</taxon>
        <taxon>Spermatophyta</taxon>
        <taxon>Magnoliopsida</taxon>
        <taxon>eudicotyledons</taxon>
        <taxon>Gunneridae</taxon>
        <taxon>Pentapetalae</taxon>
        <taxon>asterids</taxon>
        <taxon>lamiids</taxon>
        <taxon>Lamiales</taxon>
        <taxon>Pedaliaceae</taxon>
        <taxon>Sesamum</taxon>
    </lineage>
</organism>
<comment type="caution">
    <text evidence="1">The sequence shown here is derived from an EMBL/GenBank/DDBJ whole genome shotgun (WGS) entry which is preliminary data.</text>
</comment>
<proteinExistence type="predicted"/>
<accession>A0AAE2CAH4</accession>
<evidence type="ECO:0000313" key="1">
    <source>
        <dbReference type="EMBL" id="KAK4415007.1"/>
    </source>
</evidence>
<gene>
    <name evidence="1" type="ORF">Salat_2607800</name>
</gene>
<evidence type="ECO:0008006" key="3">
    <source>
        <dbReference type="Google" id="ProtNLM"/>
    </source>
</evidence>
<dbReference type="EMBL" id="JACGWO010000011">
    <property type="protein sequence ID" value="KAK4415007.1"/>
    <property type="molecule type" value="Genomic_DNA"/>
</dbReference>
<sequence length="138" mass="15622">MRAQFDNLMSLQAGLRHSYTELVEGQKALQMQMQGVDPGAILGEFNTLQQGSSTVDHYFEKFEELRSHVIIFHCDFPESYFVTCFVNGLRPDIKGPVLSLHPTRLHQALAFGKKPGTVCWGHPPTDEPYLQTNTYKPP</sequence>
<dbReference type="AlphaFoldDB" id="A0AAE2CAH4"/>